<gene>
    <name evidence="2" type="ORF">GLV81_07740</name>
</gene>
<feature type="transmembrane region" description="Helical" evidence="1">
    <location>
        <begin position="180"/>
        <end position="198"/>
    </location>
</feature>
<proteinExistence type="predicted"/>
<evidence type="ECO:0000313" key="2">
    <source>
        <dbReference type="EMBL" id="QGW28004.1"/>
    </source>
</evidence>
<feature type="transmembrane region" description="Helical" evidence="1">
    <location>
        <begin position="87"/>
        <end position="104"/>
    </location>
</feature>
<feature type="transmembrane region" description="Helical" evidence="1">
    <location>
        <begin position="233"/>
        <end position="251"/>
    </location>
</feature>
<organism evidence="2 3">
    <name type="scientific">Phnomibacter ginsenosidimutans</name>
    <dbReference type="NCBI Taxonomy" id="2676868"/>
    <lineage>
        <taxon>Bacteria</taxon>
        <taxon>Pseudomonadati</taxon>
        <taxon>Bacteroidota</taxon>
        <taxon>Chitinophagia</taxon>
        <taxon>Chitinophagales</taxon>
        <taxon>Chitinophagaceae</taxon>
        <taxon>Phnomibacter</taxon>
    </lineage>
</organism>
<accession>A0A6I6G771</accession>
<protein>
    <recommendedName>
        <fullName evidence="4">O-antigen ligase family protein</fullName>
    </recommendedName>
</protein>
<feature type="transmembrane region" description="Helical" evidence="1">
    <location>
        <begin position="149"/>
        <end position="168"/>
    </location>
</feature>
<keyword evidence="1" id="KW-0812">Transmembrane</keyword>
<keyword evidence="1" id="KW-0472">Membrane</keyword>
<dbReference type="RefSeq" id="WP_157478302.1">
    <property type="nucleotide sequence ID" value="NZ_CP046566.1"/>
</dbReference>
<feature type="transmembrane region" description="Helical" evidence="1">
    <location>
        <begin position="116"/>
        <end position="137"/>
    </location>
</feature>
<evidence type="ECO:0000313" key="3">
    <source>
        <dbReference type="Proteomes" id="UP000426027"/>
    </source>
</evidence>
<dbReference type="EMBL" id="CP046566">
    <property type="protein sequence ID" value="QGW28004.1"/>
    <property type="molecule type" value="Genomic_DNA"/>
</dbReference>
<evidence type="ECO:0000256" key="1">
    <source>
        <dbReference type="SAM" id="Phobius"/>
    </source>
</evidence>
<keyword evidence="1" id="KW-1133">Transmembrane helix</keyword>
<dbReference type="AlphaFoldDB" id="A0A6I6G771"/>
<evidence type="ECO:0008006" key="4">
    <source>
        <dbReference type="Google" id="ProtNLM"/>
    </source>
</evidence>
<feature type="transmembrane region" description="Helical" evidence="1">
    <location>
        <begin position="263"/>
        <end position="296"/>
    </location>
</feature>
<keyword evidence="3" id="KW-1185">Reference proteome</keyword>
<feature type="transmembrane region" description="Helical" evidence="1">
    <location>
        <begin position="12"/>
        <end position="32"/>
    </location>
</feature>
<reference evidence="2 3" key="1">
    <citation type="submission" date="2019-11" db="EMBL/GenBank/DDBJ databases">
        <authorList>
            <person name="Im W.T."/>
        </authorList>
    </citation>
    <scope>NUCLEOTIDE SEQUENCE [LARGE SCALE GENOMIC DNA]</scope>
    <source>
        <strain evidence="2 3">SB-02</strain>
    </source>
</reference>
<name>A0A6I6G771_9BACT</name>
<dbReference type="KEGG" id="fls:GLV81_07740"/>
<dbReference type="Proteomes" id="UP000426027">
    <property type="component" value="Chromosome"/>
</dbReference>
<feature type="transmembrane region" description="Helical" evidence="1">
    <location>
        <begin position="38"/>
        <end position="57"/>
    </location>
</feature>
<sequence>MRLASNTYKAWIDTLIGKAVLIAITAVVAFLVASNQLVLAMAVAAAPLGIGFVLAVLGNPYFGFYALFAYTFIMFMPGRVLGTDLPVGIGAELLTVLVLMSALLRKKVQQQKIDGFVRQPVSIMLIIYTAYLLVEFFNPNMRSMSGLIFYYRKVLAFLLIYYIAYLLLDDLPKIVRFFKFWLIMCVLAGLYACKQQWFDFFGFETRWLMSDPHKVKLYYQGGMFRKMSFLSDPAASGILLGYTAVIALVLSQFKPFAAYKRWLYFACAAMVLGAVYSGTRTSYIVIAIGVSIYILMNFQQKRTLIFTGVSLLALAFILFGPVNNAAINRVRTLMNGTNDASLKVRDENRELIRPYMLVASYGWRIGYKWGRRRTIQSRA</sequence>
<feature type="transmembrane region" description="Helical" evidence="1">
    <location>
        <begin position="302"/>
        <end position="322"/>
    </location>
</feature>